<keyword evidence="4" id="KW-0067">ATP-binding</keyword>
<dbReference type="PANTHER" id="PTHR12358:SF106">
    <property type="entry name" value="LIPID KINASE YEGS"/>
    <property type="match status" value="1"/>
</dbReference>
<dbReference type="Proteomes" id="UP000198510">
    <property type="component" value="Unassembled WGS sequence"/>
</dbReference>
<dbReference type="InterPro" id="IPR050187">
    <property type="entry name" value="Lipid_Phosphate_FormReg"/>
</dbReference>
<evidence type="ECO:0000313" key="7">
    <source>
        <dbReference type="Proteomes" id="UP000198510"/>
    </source>
</evidence>
<organism evidence="6 7">
    <name type="scientific">Catalinimonas alkaloidigena</name>
    <dbReference type="NCBI Taxonomy" id="1075417"/>
    <lineage>
        <taxon>Bacteria</taxon>
        <taxon>Pseudomonadati</taxon>
        <taxon>Bacteroidota</taxon>
        <taxon>Cytophagia</taxon>
        <taxon>Cytophagales</taxon>
        <taxon>Catalimonadaceae</taxon>
        <taxon>Catalinimonas</taxon>
    </lineage>
</organism>
<dbReference type="InterPro" id="IPR016064">
    <property type="entry name" value="NAD/diacylglycerol_kinase_sf"/>
</dbReference>
<dbReference type="AlphaFoldDB" id="A0A1G9DZZ0"/>
<keyword evidence="1" id="KW-0808">Transferase</keyword>
<keyword evidence="3 6" id="KW-0418">Kinase</keyword>
<dbReference type="GO" id="GO:0016301">
    <property type="term" value="F:kinase activity"/>
    <property type="evidence" value="ECO:0007669"/>
    <property type="project" value="UniProtKB-KW"/>
</dbReference>
<dbReference type="Pfam" id="PF00781">
    <property type="entry name" value="DAGK_cat"/>
    <property type="match status" value="1"/>
</dbReference>
<dbReference type="PROSITE" id="PS50146">
    <property type="entry name" value="DAGK"/>
    <property type="match status" value="1"/>
</dbReference>
<dbReference type="InterPro" id="IPR045540">
    <property type="entry name" value="YegS/DAGK_C"/>
</dbReference>
<dbReference type="Pfam" id="PF19279">
    <property type="entry name" value="YegS_C"/>
    <property type="match status" value="1"/>
</dbReference>
<evidence type="ECO:0000259" key="5">
    <source>
        <dbReference type="PROSITE" id="PS50146"/>
    </source>
</evidence>
<keyword evidence="7" id="KW-1185">Reference proteome</keyword>
<name>A0A1G9DZZ0_9BACT</name>
<dbReference type="RefSeq" id="WP_089681321.1">
    <property type="nucleotide sequence ID" value="NZ_FNFO01000003.1"/>
</dbReference>
<dbReference type="InterPro" id="IPR001206">
    <property type="entry name" value="Diacylglycerol_kinase_cat_dom"/>
</dbReference>
<keyword evidence="2" id="KW-0547">Nucleotide-binding</keyword>
<dbReference type="Gene3D" id="2.60.200.40">
    <property type="match status" value="1"/>
</dbReference>
<dbReference type="GO" id="GO:0005524">
    <property type="term" value="F:ATP binding"/>
    <property type="evidence" value="ECO:0007669"/>
    <property type="project" value="UniProtKB-KW"/>
</dbReference>
<proteinExistence type="predicted"/>
<dbReference type="EMBL" id="FNFO01000003">
    <property type="protein sequence ID" value="SDK69423.1"/>
    <property type="molecule type" value="Genomic_DNA"/>
</dbReference>
<evidence type="ECO:0000256" key="4">
    <source>
        <dbReference type="ARBA" id="ARBA00022840"/>
    </source>
</evidence>
<feature type="domain" description="DAGKc" evidence="5">
    <location>
        <begin position="4"/>
        <end position="134"/>
    </location>
</feature>
<protein>
    <submittedName>
        <fullName evidence="6">Lipid kinase, YegS/Rv2252/BmrU family</fullName>
    </submittedName>
</protein>
<dbReference type="PANTHER" id="PTHR12358">
    <property type="entry name" value="SPHINGOSINE KINASE"/>
    <property type="match status" value="1"/>
</dbReference>
<sequence length="296" mass="32367">MQGNDRRRVWFVVNPLAGKRTNIDLAQLIRDHASPTHLAYEIHFSQYAGHSSLLAQEALAAGVEAVIAVGGDGTINEVASQLVGSSVALGIVPFGSGNGLARHLHIPLEPVRALQNLAVYSPYTIDTATLNGRPFFCTAGVGFDAHVGALFARSVRRGFRSYVTTTLQEYFKYESHRYRLCWDDQSLALEAFTITFANAGQYGNNAWIAPKADIADGVLDLCVLRPFPHYVMPVLGTQLFRRTLDQSPYLDIHPVKKVVLECDTSVPTPLHIDGEPLALEGPFTIAIRPGSLRVLC</sequence>
<gene>
    <name evidence="6" type="ORF">SAMN05421823_103305</name>
</gene>
<dbReference type="OrthoDB" id="9786026at2"/>
<evidence type="ECO:0000256" key="2">
    <source>
        <dbReference type="ARBA" id="ARBA00022741"/>
    </source>
</evidence>
<evidence type="ECO:0000256" key="3">
    <source>
        <dbReference type="ARBA" id="ARBA00022777"/>
    </source>
</evidence>
<dbReference type="GO" id="GO:0005886">
    <property type="term" value="C:plasma membrane"/>
    <property type="evidence" value="ECO:0007669"/>
    <property type="project" value="TreeGrafter"/>
</dbReference>
<accession>A0A1G9DZZ0</accession>
<dbReference type="SMART" id="SM00046">
    <property type="entry name" value="DAGKc"/>
    <property type="match status" value="1"/>
</dbReference>
<reference evidence="6 7" key="1">
    <citation type="submission" date="2016-10" db="EMBL/GenBank/DDBJ databases">
        <authorList>
            <person name="de Groot N.N."/>
        </authorList>
    </citation>
    <scope>NUCLEOTIDE SEQUENCE [LARGE SCALE GENOMIC DNA]</scope>
    <source>
        <strain evidence="6 7">DSM 25186</strain>
    </source>
</reference>
<dbReference type="SUPFAM" id="SSF111331">
    <property type="entry name" value="NAD kinase/diacylglycerol kinase-like"/>
    <property type="match status" value="1"/>
</dbReference>
<dbReference type="STRING" id="1075417.SAMN05421823_103305"/>
<evidence type="ECO:0000256" key="1">
    <source>
        <dbReference type="ARBA" id="ARBA00022679"/>
    </source>
</evidence>
<dbReference type="Gene3D" id="3.40.50.10330">
    <property type="entry name" value="Probable inorganic polyphosphate/atp-NAD kinase, domain 1"/>
    <property type="match status" value="1"/>
</dbReference>
<dbReference type="InterPro" id="IPR017438">
    <property type="entry name" value="ATP-NAD_kinase_N"/>
</dbReference>
<evidence type="ECO:0000313" key="6">
    <source>
        <dbReference type="EMBL" id="SDK69423.1"/>
    </source>
</evidence>